<dbReference type="EMBL" id="CP163432">
    <property type="protein sequence ID" value="XDQ15919.1"/>
    <property type="molecule type" value="Genomic_DNA"/>
</dbReference>
<accession>A0AB39NFM4</accession>
<protein>
    <submittedName>
        <fullName evidence="1">Uncharacterized protein</fullName>
    </submittedName>
</protein>
<evidence type="ECO:0000313" key="1">
    <source>
        <dbReference type="EMBL" id="XDQ15919.1"/>
    </source>
</evidence>
<organism evidence="1">
    <name type="scientific">Streptomyces sp. R11</name>
    <dbReference type="NCBI Taxonomy" id="3238625"/>
    <lineage>
        <taxon>Bacteria</taxon>
        <taxon>Bacillati</taxon>
        <taxon>Actinomycetota</taxon>
        <taxon>Actinomycetes</taxon>
        <taxon>Kitasatosporales</taxon>
        <taxon>Streptomycetaceae</taxon>
        <taxon>Streptomyces</taxon>
    </lineage>
</organism>
<name>A0AB39NFM4_9ACTN</name>
<sequence length="495" mass="53312">MALAASMLAGPPATAAEPLVHDKTIQHQIAGTPAVGLAGWTDGAGGNQLQVARLKDNRVFYAIAHPANPQATIRGWAEIPGGGRTEQSPAIHHSKTYRKTFVAVTGLGGYGMFLQTLNWDTGHWGSSWVHYGGVFTSPPEIAVNDHWAIITLLGAGTDQELAYKNQGIGKPASTGGWRKFGNGPIYHNRIHTALKVAARWSGEKNDLTGQVYGIRLEIAVVHVQGSGKIYSLTARPKSGNVTHGFEFADDYALFEVFGGGLTKHAPAMAEWDEDHDGFADTFWVAVRGIQGGFFYQTLQHGCFNGDPWGNCGAPGPGWRLFQKQGDSNYGPAMYTNLMGPVLAVTETQANGGGLVYQRNVGKAMGPRPQALLINDPAHPGWRAAKLSEPIGTGNHPEEIAAGWTPSWKDPNGNPIPSPATGHTAISEPPAAWHEFCVVDVKWTGQNWQHIGETDFTFPGDSRNEAWADVTAWYARIPKVDIPPGGTSFWVENRAC</sequence>
<dbReference type="RefSeq" id="WP_369275843.1">
    <property type="nucleotide sequence ID" value="NZ_CP163432.1"/>
</dbReference>
<gene>
    <name evidence="1" type="ORF">AB5J55_43200</name>
</gene>
<dbReference type="AlphaFoldDB" id="A0AB39NFM4"/>
<proteinExistence type="predicted"/>
<reference evidence="1" key="1">
    <citation type="submission" date="2024-07" db="EMBL/GenBank/DDBJ databases">
        <authorList>
            <person name="Yu S.T."/>
        </authorList>
    </citation>
    <scope>NUCLEOTIDE SEQUENCE</scope>
    <source>
        <strain evidence="1">R11</strain>
    </source>
</reference>